<feature type="transmembrane region" description="Helical" evidence="1">
    <location>
        <begin position="21"/>
        <end position="41"/>
    </location>
</feature>
<feature type="transmembrane region" description="Helical" evidence="1">
    <location>
        <begin position="171"/>
        <end position="195"/>
    </location>
</feature>
<evidence type="ECO:0000256" key="1">
    <source>
        <dbReference type="SAM" id="Phobius"/>
    </source>
</evidence>
<dbReference type="Proteomes" id="UP000245202">
    <property type="component" value="Unassembled WGS sequence"/>
</dbReference>
<dbReference type="Pfam" id="PF04235">
    <property type="entry name" value="DUF418"/>
    <property type="match status" value="1"/>
</dbReference>
<evidence type="ECO:0000313" key="4">
    <source>
        <dbReference type="Proteomes" id="UP000245202"/>
    </source>
</evidence>
<name>A0A2R5EN72_9BACL</name>
<reference evidence="3 4" key="1">
    <citation type="submission" date="2017-08" db="EMBL/GenBank/DDBJ databases">
        <title>Substantial Increase in Enzyme Production by Combined Drug-Resistance Mutations in Paenibacillus agaridevorans.</title>
        <authorList>
            <person name="Tanaka Y."/>
            <person name="Funane K."/>
            <person name="Hosaka T."/>
            <person name="Shiwa Y."/>
            <person name="Fujita N."/>
            <person name="Miyazaki T."/>
            <person name="Yoshikawa H."/>
            <person name="Murakami K."/>
            <person name="Kasahara K."/>
            <person name="Inaoka T."/>
            <person name="Hiraga Y."/>
            <person name="Ochi K."/>
        </authorList>
    </citation>
    <scope>NUCLEOTIDE SEQUENCE [LARGE SCALE GENOMIC DNA]</scope>
    <source>
        <strain evidence="3 4">T-3040</strain>
    </source>
</reference>
<dbReference type="AlphaFoldDB" id="A0A2R5EN72"/>
<feature type="transmembrane region" description="Helical" evidence="1">
    <location>
        <begin position="142"/>
        <end position="159"/>
    </location>
</feature>
<proteinExistence type="predicted"/>
<keyword evidence="1" id="KW-1133">Transmembrane helix</keyword>
<evidence type="ECO:0000259" key="2">
    <source>
        <dbReference type="Pfam" id="PF04235"/>
    </source>
</evidence>
<feature type="domain" description="DUF418" evidence="2">
    <location>
        <begin position="122"/>
        <end position="229"/>
    </location>
</feature>
<dbReference type="PANTHER" id="PTHR30590:SF2">
    <property type="entry name" value="INNER MEMBRANE PROTEIN"/>
    <property type="match status" value="1"/>
</dbReference>
<feature type="transmembrane region" description="Helical" evidence="1">
    <location>
        <begin position="102"/>
        <end position="121"/>
    </location>
</feature>
<keyword evidence="4" id="KW-1185">Reference proteome</keyword>
<dbReference type="PANTHER" id="PTHR30590">
    <property type="entry name" value="INNER MEMBRANE PROTEIN"/>
    <property type="match status" value="1"/>
</dbReference>
<gene>
    <name evidence="3" type="ORF">PAT3040_00965</name>
</gene>
<dbReference type="InterPro" id="IPR007349">
    <property type="entry name" value="DUF418"/>
</dbReference>
<keyword evidence="1" id="KW-0472">Membrane</keyword>
<sequence>MEPNAWEREARAAHLDMIRGLALLGIVIANMPLFASASVYMNMVNVEWWSATAELVPWGLPLGPSADEALRLLHDSNAVYSGGKYEEIFRQRLVDLSHLQNSSLLTIPLTFAMFLFGAYGWQKGWLRDPDRHVAAIRKVWRWSGGIGILFLAFQLWLYHTVDAGQIGFNNAHWAGILIAGPAIALFYMASLLLLIQRSFWRQLFTPLQAAGRMALTNYLLQSFVHLPVLQLRSRMVRSNRAINRACAILAHFCGSSLAKRTMAAPLPLRTVRMGMAFLDVRQTSVDEKPLPHIR</sequence>
<organism evidence="3 4">
    <name type="scientific">Paenibacillus agaridevorans</name>
    <dbReference type="NCBI Taxonomy" id="171404"/>
    <lineage>
        <taxon>Bacteria</taxon>
        <taxon>Bacillati</taxon>
        <taxon>Bacillota</taxon>
        <taxon>Bacilli</taxon>
        <taxon>Bacillales</taxon>
        <taxon>Paenibacillaceae</taxon>
        <taxon>Paenibacillus</taxon>
    </lineage>
</organism>
<dbReference type="EMBL" id="BDQX01000047">
    <property type="protein sequence ID" value="GBG06438.1"/>
    <property type="molecule type" value="Genomic_DNA"/>
</dbReference>
<evidence type="ECO:0000313" key="3">
    <source>
        <dbReference type="EMBL" id="GBG06438.1"/>
    </source>
</evidence>
<dbReference type="InterPro" id="IPR052529">
    <property type="entry name" value="Bact_Transport_Assoc"/>
</dbReference>
<keyword evidence="1" id="KW-0812">Transmembrane</keyword>
<comment type="caution">
    <text evidence="3">The sequence shown here is derived from an EMBL/GenBank/DDBJ whole genome shotgun (WGS) entry which is preliminary data.</text>
</comment>
<protein>
    <recommendedName>
        <fullName evidence="2">DUF418 domain-containing protein</fullName>
    </recommendedName>
</protein>
<accession>A0A2R5EN72</accession>